<keyword evidence="4" id="KW-1185">Reference proteome</keyword>
<keyword evidence="2" id="KW-0472">Membrane</keyword>
<name>A0A8H4QW87_9AGAR</name>
<feature type="compositionally biased region" description="Pro residues" evidence="1">
    <location>
        <begin position="351"/>
        <end position="371"/>
    </location>
</feature>
<dbReference type="EMBL" id="JAACJL010000017">
    <property type="protein sequence ID" value="KAF4618572.1"/>
    <property type="molecule type" value="Genomic_DNA"/>
</dbReference>
<reference evidence="3 4" key="1">
    <citation type="submission" date="2019-12" db="EMBL/GenBank/DDBJ databases">
        <authorList>
            <person name="Floudas D."/>
            <person name="Bentzer J."/>
            <person name="Ahren D."/>
            <person name="Johansson T."/>
            <person name="Persson P."/>
            <person name="Tunlid A."/>
        </authorList>
    </citation>
    <scope>NUCLEOTIDE SEQUENCE [LARGE SCALE GENOMIC DNA]</scope>
    <source>
        <strain evidence="3 4">CBS 102.39</strain>
    </source>
</reference>
<dbReference type="Proteomes" id="UP000521872">
    <property type="component" value="Unassembled WGS sequence"/>
</dbReference>
<proteinExistence type="predicted"/>
<evidence type="ECO:0000256" key="2">
    <source>
        <dbReference type="SAM" id="Phobius"/>
    </source>
</evidence>
<keyword evidence="2" id="KW-0812">Transmembrane</keyword>
<gene>
    <name evidence="3" type="ORF">D9613_009960</name>
</gene>
<feature type="region of interest" description="Disordered" evidence="1">
    <location>
        <begin position="338"/>
        <end position="374"/>
    </location>
</feature>
<protein>
    <submittedName>
        <fullName evidence="3">Uncharacterized protein</fullName>
    </submittedName>
</protein>
<evidence type="ECO:0000313" key="3">
    <source>
        <dbReference type="EMBL" id="KAF4618572.1"/>
    </source>
</evidence>
<feature type="transmembrane region" description="Helical" evidence="2">
    <location>
        <begin position="392"/>
        <end position="413"/>
    </location>
</feature>
<feature type="transmembrane region" description="Helical" evidence="2">
    <location>
        <begin position="554"/>
        <end position="576"/>
    </location>
</feature>
<dbReference type="AlphaFoldDB" id="A0A8H4QW87"/>
<sequence>MDPWSRTRSPGSFSQIGHSMDYSETSTHEFGEVRETTYEVTEEVTEQTQFTTTTTNNEVTESETRLQKVLSQSAIGISVSFENPRIKPIMPEAFHRSSTRSRQGQQEVSATIKPLTTTFVKLVPPPGWAHYTHPEGASYFCHHAKRIYTDADLTDPDIFQQALEDISTIEEFIYQYDVQIPDNTDLVIDLQYDEETKSIQTVYFYVHHNSRSIFFLDNFEVSKLATWDELKSAISTRRLHQEIEAQYWLYLQLYPRALQMSTAVVAELRDLVLYFIGNYMSSQTTTNSSYTLDDLYKILTLTEHLEKNIGNQCLGAVSLLSQLMHTFVHPKLYAPPPPPPPAVVETKPMPTELPAPVQPQPQPPQPPPQPPAETDNREIMQRQLTWSMRRTWFIKSTSPLFFGAPGYYLRALQVHGLAWGKSANVVYSEWRDLIFIAMLLLLINVVFLGIHNIDFDHFRGPHRSIAQIASYVSAVFSIGTICLGLIFMRNVPDNSKENVDRRNIRTRSPSAFNLEFMALIYSLPSALLLWSIIAFVVAFTSLCFQHTSKITRIIVGIFFALVSIIFFLCCLSTPWLRRQQEYLYPVGPGTRQTANGVGGQTPDSDVGVDARGRSSATSHTLSRLSYLPTSKARYSQQGSTV</sequence>
<evidence type="ECO:0000256" key="1">
    <source>
        <dbReference type="SAM" id="MobiDB-lite"/>
    </source>
</evidence>
<feature type="transmembrane region" description="Helical" evidence="2">
    <location>
        <begin position="465"/>
        <end position="488"/>
    </location>
</feature>
<keyword evidence="2" id="KW-1133">Transmembrane helix</keyword>
<evidence type="ECO:0000313" key="4">
    <source>
        <dbReference type="Proteomes" id="UP000521872"/>
    </source>
</evidence>
<feature type="compositionally biased region" description="Polar residues" evidence="1">
    <location>
        <begin position="1"/>
        <end position="25"/>
    </location>
</feature>
<feature type="transmembrane region" description="Helical" evidence="2">
    <location>
        <begin position="433"/>
        <end position="453"/>
    </location>
</feature>
<feature type="transmembrane region" description="Helical" evidence="2">
    <location>
        <begin position="518"/>
        <end position="542"/>
    </location>
</feature>
<organism evidence="3 4">
    <name type="scientific">Agrocybe pediades</name>
    <dbReference type="NCBI Taxonomy" id="84607"/>
    <lineage>
        <taxon>Eukaryota</taxon>
        <taxon>Fungi</taxon>
        <taxon>Dikarya</taxon>
        <taxon>Basidiomycota</taxon>
        <taxon>Agaricomycotina</taxon>
        <taxon>Agaricomycetes</taxon>
        <taxon>Agaricomycetidae</taxon>
        <taxon>Agaricales</taxon>
        <taxon>Agaricineae</taxon>
        <taxon>Strophariaceae</taxon>
        <taxon>Agrocybe</taxon>
    </lineage>
</organism>
<comment type="caution">
    <text evidence="3">The sequence shown here is derived from an EMBL/GenBank/DDBJ whole genome shotgun (WGS) entry which is preliminary data.</text>
</comment>
<feature type="region of interest" description="Disordered" evidence="1">
    <location>
        <begin position="593"/>
        <end position="622"/>
    </location>
</feature>
<feature type="region of interest" description="Disordered" evidence="1">
    <location>
        <begin position="1"/>
        <end position="30"/>
    </location>
</feature>
<accession>A0A8H4QW87</accession>